<reference evidence="3" key="1">
    <citation type="journal article" date="2019" name="Int. J. Syst. Evol. Microbiol.">
        <title>The Global Catalogue of Microorganisms (GCM) 10K type strain sequencing project: providing services to taxonomists for standard genome sequencing and annotation.</title>
        <authorList>
            <consortium name="The Broad Institute Genomics Platform"/>
            <consortium name="The Broad Institute Genome Sequencing Center for Infectious Disease"/>
            <person name="Wu L."/>
            <person name="Ma J."/>
        </authorList>
    </citation>
    <scope>NUCLEOTIDE SEQUENCE [LARGE SCALE GENOMIC DNA]</scope>
    <source>
        <strain evidence="3">JCM 31921</strain>
    </source>
</reference>
<evidence type="ECO:0000313" key="3">
    <source>
        <dbReference type="Proteomes" id="UP001501410"/>
    </source>
</evidence>
<sequence length="67" mass="7794">MKSNNREDELSRLWFMISNAIPPIGFFLYFRHRKQFPNKARKALTSAAIGVPVAIALGYFFNNYLLK</sequence>
<comment type="caution">
    <text evidence="2">The sequence shown here is derived from an EMBL/GenBank/DDBJ whole genome shotgun (WGS) entry which is preliminary data.</text>
</comment>
<proteinExistence type="predicted"/>
<dbReference type="RefSeq" id="WP_344823205.1">
    <property type="nucleotide sequence ID" value="NZ_BAABEZ010000013.1"/>
</dbReference>
<keyword evidence="1" id="KW-0472">Membrane</keyword>
<evidence type="ECO:0008006" key="4">
    <source>
        <dbReference type="Google" id="ProtNLM"/>
    </source>
</evidence>
<accession>A0ABP8MMT5</accession>
<feature type="transmembrane region" description="Helical" evidence="1">
    <location>
        <begin position="12"/>
        <end position="31"/>
    </location>
</feature>
<dbReference type="EMBL" id="BAABEZ010000013">
    <property type="protein sequence ID" value="GAA4451631.1"/>
    <property type="molecule type" value="Genomic_DNA"/>
</dbReference>
<keyword evidence="1" id="KW-1133">Transmembrane helix</keyword>
<keyword evidence="3" id="KW-1185">Reference proteome</keyword>
<evidence type="ECO:0000256" key="1">
    <source>
        <dbReference type="SAM" id="Phobius"/>
    </source>
</evidence>
<protein>
    <recommendedName>
        <fullName evidence="4">Cardiolipin synthase N-terminal domain-containing protein</fullName>
    </recommendedName>
</protein>
<keyword evidence="1" id="KW-0812">Transmembrane</keyword>
<evidence type="ECO:0000313" key="2">
    <source>
        <dbReference type="EMBL" id="GAA4451631.1"/>
    </source>
</evidence>
<name>A0ABP8MMT5_9BACT</name>
<feature type="transmembrane region" description="Helical" evidence="1">
    <location>
        <begin position="43"/>
        <end position="61"/>
    </location>
</feature>
<gene>
    <name evidence="2" type="ORF">GCM10023092_09330</name>
</gene>
<dbReference type="Proteomes" id="UP001501410">
    <property type="component" value="Unassembled WGS sequence"/>
</dbReference>
<organism evidence="2 3">
    <name type="scientific">Rurimicrobium arvi</name>
    <dbReference type="NCBI Taxonomy" id="2049916"/>
    <lineage>
        <taxon>Bacteria</taxon>
        <taxon>Pseudomonadati</taxon>
        <taxon>Bacteroidota</taxon>
        <taxon>Chitinophagia</taxon>
        <taxon>Chitinophagales</taxon>
        <taxon>Chitinophagaceae</taxon>
        <taxon>Rurimicrobium</taxon>
    </lineage>
</organism>